<comment type="subunit">
    <text evidence="4">Homodimer.</text>
</comment>
<dbReference type="HAMAP" id="MF_00171">
    <property type="entry name" value="TruA"/>
    <property type="match status" value="1"/>
</dbReference>
<dbReference type="InterPro" id="IPR001406">
    <property type="entry name" value="PsdUridine_synth_TruA"/>
</dbReference>
<dbReference type="SUPFAM" id="SSF55120">
    <property type="entry name" value="Pseudouridine synthase"/>
    <property type="match status" value="1"/>
</dbReference>
<dbReference type="AlphaFoldDB" id="S2WZR7"/>
<dbReference type="RefSeq" id="WP_016455559.1">
    <property type="nucleotide sequence ID" value="NZ_KE150269.1"/>
</dbReference>
<dbReference type="Pfam" id="PF01416">
    <property type="entry name" value="PseudoU_synth_1"/>
    <property type="match status" value="2"/>
</dbReference>
<evidence type="ECO:0000313" key="9">
    <source>
        <dbReference type="EMBL" id="EPD33184.1"/>
    </source>
</evidence>
<dbReference type="GO" id="GO:0031119">
    <property type="term" value="P:tRNA pseudouridine synthesis"/>
    <property type="evidence" value="ECO:0007669"/>
    <property type="project" value="UniProtKB-UniRule"/>
</dbReference>
<feature type="active site" description="Nucleophile" evidence="4 5">
    <location>
        <position position="56"/>
    </location>
</feature>
<dbReference type="EMBL" id="AGZR01000005">
    <property type="protein sequence ID" value="EPD33184.1"/>
    <property type="molecule type" value="Genomic_DNA"/>
</dbReference>
<dbReference type="PANTHER" id="PTHR11142:SF0">
    <property type="entry name" value="TRNA PSEUDOURIDINE SYNTHASE-LIKE 1"/>
    <property type="match status" value="1"/>
</dbReference>
<dbReference type="InterPro" id="IPR020103">
    <property type="entry name" value="PsdUridine_synth_cat_dom_sf"/>
</dbReference>
<comment type="similarity">
    <text evidence="1 4 7">Belongs to the tRNA pseudouridine synthase TruA family.</text>
</comment>
<evidence type="ECO:0000256" key="6">
    <source>
        <dbReference type="PIRSR" id="PIRSR001430-2"/>
    </source>
</evidence>
<dbReference type="Gene3D" id="3.30.70.580">
    <property type="entry name" value="Pseudouridine synthase I, catalytic domain, N-terminal subdomain"/>
    <property type="match status" value="1"/>
</dbReference>
<dbReference type="Proteomes" id="UP000014417">
    <property type="component" value="Unassembled WGS sequence"/>
</dbReference>
<keyword evidence="2 4" id="KW-0819">tRNA processing</keyword>
<sequence>MSSTRFRLDISYDGTDFHGWAHQEGLRTVQGTIEHWITTVLRLDEPAQLTVAGRTDAGVHARAQVAHADLPSDVDPRQLRRRLTRILPEDVRVNRISVAPEHFDARFSALWRRYVYRVWDVDSFQDPLLRGFTSPVRHSLDIARMNEACDQLLGLNDFVAFCKYREGATSIRCLQKMSVKRADDRCGTIEMTVQADAFCHSMVRSLAGALCSVGSGQRSVKWISNLLSATKRSSEVLVMPARGLTLEEVAYPSDDKLAERVSQAKSKRVLPGKEQR</sequence>
<dbReference type="InterPro" id="IPR020094">
    <property type="entry name" value="TruA/RsuA/RluB/E/F_N"/>
</dbReference>
<evidence type="ECO:0000313" key="10">
    <source>
        <dbReference type="Proteomes" id="UP000014417"/>
    </source>
</evidence>
<name>S2WZR7_9ACTN</name>
<evidence type="ECO:0000256" key="4">
    <source>
        <dbReference type="HAMAP-Rule" id="MF_00171"/>
    </source>
</evidence>
<keyword evidence="10" id="KW-1185">Reference proteome</keyword>
<feature type="binding site" evidence="4 6">
    <location>
        <position position="114"/>
    </location>
    <ligand>
        <name>substrate</name>
    </ligand>
</feature>
<reference evidence="9 10" key="1">
    <citation type="submission" date="2013-04" db="EMBL/GenBank/DDBJ databases">
        <title>The Genome Sequence of Propionimicrobium lymphophilum ACS-093-V-SCH5.</title>
        <authorList>
            <consortium name="The Broad Institute Genomics Platform"/>
            <person name="Earl A."/>
            <person name="Ward D."/>
            <person name="Feldgarden M."/>
            <person name="Gevers D."/>
            <person name="Saerens B."/>
            <person name="Vaneechoutte M."/>
            <person name="Walker B."/>
            <person name="Young S."/>
            <person name="Zeng Q."/>
            <person name="Gargeya S."/>
            <person name="Fitzgerald M."/>
            <person name="Haas B."/>
            <person name="Abouelleil A."/>
            <person name="Allen A.W."/>
            <person name="Alvarado L."/>
            <person name="Arachchi H.M."/>
            <person name="Berlin A.M."/>
            <person name="Chapman S.B."/>
            <person name="Gainer-Dewar J."/>
            <person name="Goldberg J."/>
            <person name="Griggs A."/>
            <person name="Gujja S."/>
            <person name="Hansen M."/>
            <person name="Howarth C."/>
            <person name="Imamovic A."/>
            <person name="Ireland A."/>
            <person name="Larimer J."/>
            <person name="McCowan C."/>
            <person name="Murphy C."/>
            <person name="Pearson M."/>
            <person name="Poon T.W."/>
            <person name="Priest M."/>
            <person name="Roberts A."/>
            <person name="Saif S."/>
            <person name="Shea T."/>
            <person name="Sisk P."/>
            <person name="Sykes S."/>
            <person name="Wortman J."/>
            <person name="Nusbaum C."/>
            <person name="Birren B."/>
        </authorList>
    </citation>
    <scope>NUCLEOTIDE SEQUENCE [LARGE SCALE GENOMIC DNA]</scope>
    <source>
        <strain evidence="9 10">ACS-093-V-SCH5</strain>
    </source>
</reference>
<dbReference type="NCBIfam" id="TIGR00071">
    <property type="entry name" value="hisT_truA"/>
    <property type="match status" value="1"/>
</dbReference>
<dbReference type="CDD" id="cd02570">
    <property type="entry name" value="PseudoU_synth_EcTruA"/>
    <property type="match status" value="1"/>
</dbReference>
<comment type="caution">
    <text evidence="4">Lacks conserved residue(s) required for the propagation of feature annotation.</text>
</comment>
<feature type="domain" description="Pseudouridine synthase I TruA alpha/beta" evidence="8">
    <location>
        <begin position="148"/>
        <end position="252"/>
    </location>
</feature>
<dbReference type="GO" id="GO:0003723">
    <property type="term" value="F:RNA binding"/>
    <property type="evidence" value="ECO:0007669"/>
    <property type="project" value="InterPro"/>
</dbReference>
<gene>
    <name evidence="4" type="primary">truA</name>
    <name evidence="9" type="ORF">HMPREF9306_00715</name>
</gene>
<protein>
    <recommendedName>
        <fullName evidence="4">tRNA pseudouridine synthase A</fullName>
        <ecNumber evidence="4">5.4.99.12</ecNumber>
    </recommendedName>
    <alternativeName>
        <fullName evidence="4">tRNA pseudouridine(38-40) synthase</fullName>
    </alternativeName>
    <alternativeName>
        <fullName evidence="4">tRNA pseudouridylate synthase I</fullName>
    </alternativeName>
    <alternativeName>
        <fullName evidence="4">tRNA-uridine isomerase I</fullName>
    </alternativeName>
</protein>
<dbReference type="InterPro" id="IPR020097">
    <property type="entry name" value="PsdUridine_synth_TruA_a/b_dom"/>
</dbReference>
<evidence type="ECO:0000256" key="5">
    <source>
        <dbReference type="PIRSR" id="PIRSR001430-1"/>
    </source>
</evidence>
<dbReference type="FunFam" id="3.30.70.580:FF:000001">
    <property type="entry name" value="tRNA pseudouridine synthase A"/>
    <property type="match status" value="1"/>
</dbReference>
<dbReference type="Gene3D" id="3.30.70.660">
    <property type="entry name" value="Pseudouridine synthase I, catalytic domain, C-terminal subdomain"/>
    <property type="match status" value="1"/>
</dbReference>
<evidence type="ECO:0000256" key="2">
    <source>
        <dbReference type="ARBA" id="ARBA00022694"/>
    </source>
</evidence>
<dbReference type="PATRIC" id="fig|883161.3.peg.715"/>
<evidence type="ECO:0000256" key="1">
    <source>
        <dbReference type="ARBA" id="ARBA00009375"/>
    </source>
</evidence>
<dbReference type="HOGENOM" id="CLU_014673_0_2_11"/>
<accession>S2WZR7</accession>
<feature type="domain" description="Pseudouridine synthase I TruA alpha/beta" evidence="8">
    <location>
        <begin position="11"/>
        <end position="107"/>
    </location>
</feature>
<dbReference type="InterPro" id="IPR020095">
    <property type="entry name" value="PsdUridine_synth_TruA_C"/>
</dbReference>
<evidence type="ECO:0000256" key="7">
    <source>
        <dbReference type="RuleBase" id="RU003792"/>
    </source>
</evidence>
<evidence type="ECO:0000256" key="3">
    <source>
        <dbReference type="ARBA" id="ARBA00023235"/>
    </source>
</evidence>
<dbReference type="PANTHER" id="PTHR11142">
    <property type="entry name" value="PSEUDOURIDYLATE SYNTHASE"/>
    <property type="match status" value="1"/>
</dbReference>
<comment type="function">
    <text evidence="4">Formation of pseudouridine at positions 38, 39 and 40 in the anticodon stem and loop of transfer RNAs.</text>
</comment>
<organism evidence="9 10">
    <name type="scientific">Propionimicrobium lymphophilum ACS-093-V-SCH5</name>
    <dbReference type="NCBI Taxonomy" id="883161"/>
    <lineage>
        <taxon>Bacteria</taxon>
        <taxon>Bacillati</taxon>
        <taxon>Actinomycetota</taxon>
        <taxon>Actinomycetes</taxon>
        <taxon>Propionibacteriales</taxon>
        <taxon>Propionibacteriaceae</taxon>
        <taxon>Propionimicrobium</taxon>
    </lineage>
</organism>
<evidence type="ECO:0000259" key="8">
    <source>
        <dbReference type="Pfam" id="PF01416"/>
    </source>
</evidence>
<dbReference type="PIRSF" id="PIRSF001430">
    <property type="entry name" value="tRNA_psdUrid_synth"/>
    <property type="match status" value="1"/>
</dbReference>
<comment type="catalytic activity">
    <reaction evidence="4 7">
        <text>uridine(38/39/40) in tRNA = pseudouridine(38/39/40) in tRNA</text>
        <dbReference type="Rhea" id="RHEA:22376"/>
        <dbReference type="Rhea" id="RHEA-COMP:10085"/>
        <dbReference type="Rhea" id="RHEA-COMP:10087"/>
        <dbReference type="ChEBI" id="CHEBI:65314"/>
        <dbReference type="ChEBI" id="CHEBI:65315"/>
        <dbReference type="EC" id="5.4.99.12"/>
    </reaction>
</comment>
<dbReference type="STRING" id="883161.HMPREF9306_00715"/>
<dbReference type="OrthoDB" id="9811823at2"/>
<comment type="caution">
    <text evidence="9">The sequence shown here is derived from an EMBL/GenBank/DDBJ whole genome shotgun (WGS) entry which is preliminary data.</text>
</comment>
<dbReference type="GO" id="GO:0160147">
    <property type="term" value="F:tRNA pseudouridine(38-40) synthase activity"/>
    <property type="evidence" value="ECO:0007669"/>
    <property type="project" value="UniProtKB-EC"/>
</dbReference>
<keyword evidence="3 4" id="KW-0413">Isomerase</keyword>
<dbReference type="EC" id="5.4.99.12" evidence="4"/>
<proteinExistence type="inferred from homology"/>